<name>A0A0R1U3H4_9LACO</name>
<dbReference type="InterPro" id="IPR013094">
    <property type="entry name" value="AB_hydrolase_3"/>
</dbReference>
<evidence type="ECO:0000313" key="5">
    <source>
        <dbReference type="Proteomes" id="UP000051922"/>
    </source>
</evidence>
<dbReference type="InterPro" id="IPR050300">
    <property type="entry name" value="GDXG_lipolytic_enzyme"/>
</dbReference>
<comment type="similarity">
    <text evidence="1">Belongs to the 'GDXG' lipolytic enzyme family.</text>
</comment>
<feature type="domain" description="Alpha/beta hydrolase fold-3" evidence="3">
    <location>
        <begin position="90"/>
        <end position="287"/>
    </location>
</feature>
<keyword evidence="5" id="KW-1185">Reference proteome</keyword>
<evidence type="ECO:0000256" key="2">
    <source>
        <dbReference type="ARBA" id="ARBA00022801"/>
    </source>
</evidence>
<gene>
    <name evidence="4" type="ORF">FC50_GL001186</name>
</gene>
<protein>
    <submittedName>
        <fullName evidence="4">Hydrolase, alpha beta domain protein</fullName>
    </submittedName>
</protein>
<dbReference type="GO" id="GO:0004806">
    <property type="term" value="F:triacylglycerol lipase activity"/>
    <property type="evidence" value="ECO:0007669"/>
    <property type="project" value="TreeGrafter"/>
</dbReference>
<dbReference type="InterPro" id="IPR029058">
    <property type="entry name" value="AB_hydrolase_fold"/>
</dbReference>
<sequence length="315" mass="34161">MTKLQSAQSNTISAAARRMLADFKYFNLPNFVPITARMINRIRTQFQAGENVVEEGLIDTGHLATEPIKVNGVAGMKITSPHTDDAGPVIVNVHGGGFIMGTARERTALLAAAETNLPVYSVEYTLAPEGQAPLVVQEVLDFYRGVRAVVGDRPIVMSGSSAGSGIAAAVVQQAHNLQEPLPVAMILFCPALDISGDGDSAIFNEKRDVGSAKMALRLAERYIGDNNPRDPLVSPMYGEVGAWFPPTFMSTGTRDLMLSNVARFSDKLRAAGVEYTAIIKEGMWHGFNWEPQLEEAVTTRRAAWQFIQQHTEAGN</sequence>
<dbReference type="Gene3D" id="3.40.50.1820">
    <property type="entry name" value="alpha/beta hydrolase"/>
    <property type="match status" value="1"/>
</dbReference>
<dbReference type="STRING" id="1423783.FC50_GL001186"/>
<proteinExistence type="inferred from homology"/>
<organism evidence="4 5">
    <name type="scientific">Lacticaseibacillus pantheris DSM 15945 = JCM 12539 = NBRC 106106</name>
    <dbReference type="NCBI Taxonomy" id="1423783"/>
    <lineage>
        <taxon>Bacteria</taxon>
        <taxon>Bacillati</taxon>
        <taxon>Bacillota</taxon>
        <taxon>Bacilli</taxon>
        <taxon>Lactobacillales</taxon>
        <taxon>Lactobacillaceae</taxon>
        <taxon>Lacticaseibacillus</taxon>
    </lineage>
</organism>
<dbReference type="Proteomes" id="UP000051922">
    <property type="component" value="Unassembled WGS sequence"/>
</dbReference>
<dbReference type="Pfam" id="PF07859">
    <property type="entry name" value="Abhydrolase_3"/>
    <property type="match status" value="1"/>
</dbReference>
<dbReference type="SUPFAM" id="SSF53474">
    <property type="entry name" value="alpha/beta-Hydrolases"/>
    <property type="match status" value="1"/>
</dbReference>
<evidence type="ECO:0000256" key="1">
    <source>
        <dbReference type="ARBA" id="ARBA00010515"/>
    </source>
</evidence>
<dbReference type="RefSeq" id="WP_056956701.1">
    <property type="nucleotide sequence ID" value="NZ_AZFJ01000049.1"/>
</dbReference>
<reference evidence="4 5" key="1">
    <citation type="journal article" date="2015" name="Genome Announc.">
        <title>Expanding the biotechnology potential of lactobacilli through comparative genomics of 213 strains and associated genera.</title>
        <authorList>
            <person name="Sun Z."/>
            <person name="Harris H.M."/>
            <person name="McCann A."/>
            <person name="Guo C."/>
            <person name="Argimon S."/>
            <person name="Zhang W."/>
            <person name="Yang X."/>
            <person name="Jeffery I.B."/>
            <person name="Cooney J.C."/>
            <person name="Kagawa T.F."/>
            <person name="Liu W."/>
            <person name="Song Y."/>
            <person name="Salvetti E."/>
            <person name="Wrobel A."/>
            <person name="Rasinkangas P."/>
            <person name="Parkhill J."/>
            <person name="Rea M.C."/>
            <person name="O'Sullivan O."/>
            <person name="Ritari J."/>
            <person name="Douillard F.P."/>
            <person name="Paul Ross R."/>
            <person name="Yang R."/>
            <person name="Briner A.E."/>
            <person name="Felis G.E."/>
            <person name="de Vos W.M."/>
            <person name="Barrangou R."/>
            <person name="Klaenhammer T.R."/>
            <person name="Caufield P.W."/>
            <person name="Cui Y."/>
            <person name="Zhang H."/>
            <person name="O'Toole P.W."/>
        </authorList>
    </citation>
    <scope>NUCLEOTIDE SEQUENCE [LARGE SCALE GENOMIC DNA]</scope>
    <source>
        <strain evidence="4 5">DSM 15945</strain>
    </source>
</reference>
<dbReference type="EMBL" id="AZFJ01000049">
    <property type="protein sequence ID" value="KRL85795.1"/>
    <property type="molecule type" value="Genomic_DNA"/>
</dbReference>
<evidence type="ECO:0000313" key="4">
    <source>
        <dbReference type="EMBL" id="KRL85795.1"/>
    </source>
</evidence>
<evidence type="ECO:0000259" key="3">
    <source>
        <dbReference type="Pfam" id="PF07859"/>
    </source>
</evidence>
<keyword evidence="2 4" id="KW-0378">Hydrolase</keyword>
<dbReference type="PANTHER" id="PTHR48081">
    <property type="entry name" value="AB HYDROLASE SUPERFAMILY PROTEIN C4A8.06C"/>
    <property type="match status" value="1"/>
</dbReference>
<comment type="caution">
    <text evidence="4">The sequence shown here is derived from an EMBL/GenBank/DDBJ whole genome shotgun (WGS) entry which is preliminary data.</text>
</comment>
<dbReference type="PANTHER" id="PTHR48081:SF30">
    <property type="entry name" value="ACETYL-HYDROLASE LIPR-RELATED"/>
    <property type="match status" value="1"/>
</dbReference>
<dbReference type="PATRIC" id="fig|1423783.4.peg.1228"/>
<accession>A0A0R1U3H4</accession>
<dbReference type="AlphaFoldDB" id="A0A0R1U3H4"/>
<dbReference type="OrthoDB" id="9815425at2"/>